<feature type="chain" id="PRO_5045981932" evidence="1">
    <location>
        <begin position="23"/>
        <end position="586"/>
    </location>
</feature>
<name>A0ABP7L8W1_9SPHN</name>
<dbReference type="Proteomes" id="UP001500827">
    <property type="component" value="Unassembled WGS sequence"/>
</dbReference>
<proteinExistence type="predicted"/>
<accession>A0ABP7L8W1</accession>
<evidence type="ECO:0000313" key="2">
    <source>
        <dbReference type="EMBL" id="GAA3897101.1"/>
    </source>
</evidence>
<reference evidence="3" key="1">
    <citation type="journal article" date="2019" name="Int. J. Syst. Evol. Microbiol.">
        <title>The Global Catalogue of Microorganisms (GCM) 10K type strain sequencing project: providing services to taxonomists for standard genome sequencing and annotation.</title>
        <authorList>
            <consortium name="The Broad Institute Genomics Platform"/>
            <consortium name="The Broad Institute Genome Sequencing Center for Infectious Disease"/>
            <person name="Wu L."/>
            <person name="Ma J."/>
        </authorList>
    </citation>
    <scope>NUCLEOTIDE SEQUENCE [LARGE SCALE GENOMIC DNA]</scope>
    <source>
        <strain evidence="3">JCM 17543</strain>
    </source>
</reference>
<dbReference type="InterPro" id="IPR010281">
    <property type="entry name" value="DUF885"/>
</dbReference>
<keyword evidence="1" id="KW-0732">Signal</keyword>
<feature type="signal peptide" evidence="1">
    <location>
        <begin position="1"/>
        <end position="22"/>
    </location>
</feature>
<dbReference type="Pfam" id="PF05960">
    <property type="entry name" value="DUF885"/>
    <property type="match status" value="1"/>
</dbReference>
<keyword evidence="3" id="KW-1185">Reference proteome</keyword>
<dbReference type="PANTHER" id="PTHR33361:SF2">
    <property type="entry name" value="DUF885 DOMAIN-CONTAINING PROTEIN"/>
    <property type="match status" value="1"/>
</dbReference>
<sequence>MRKLTTLLAAAAVLSISAPAFAGPTEDFHALMDQYWATLLKESPLLASQAGVHEYDAQLDEVGTVAMDRQTAEAAGFLKRLEAIPPASLTAADQANYAILRGQLKNSIEFNRFGERMVQYSSNGSYHNSLLDQLTSFPLRTRADYDNYLSRLAFLKQRIDAYGAMSADAARKGYVQPCVTETRLAGTITGVVAADPTKSRFYAPFTGVRPATIAPADWAAMQAKARDIVGGQINPAYTNLGAVFAKDVIPRCSRTIGASSLPQGKDYYAWLVRFHTTTGKTPDEIHQLGLSEVARIRAEMDDVAKKAGFASRQAMIAEMRTNPKYFAKTPHELMEAAALQAKILDGKMPTLFGRLPRLPYGVKEIPAETAEGNTTAYYIPGSPDAGIAGTYFVNTTHLDQRPLWELPALTAHEAVPGHHNQIALQQELEMPPWRRYTTFFTAFVEGWGLYSERLGIEMGLYDTPEKNMGRLSYEMWRACRLVVDTGIHSKGWTKKQAVAFMKDNTALTDENIDAEVNRYISTPGQALAYKLGELKYRELRAKAEKELGGKFDVRRFHDELLGQGPLPLDAVETRINAWIAAEKAKA</sequence>
<dbReference type="PANTHER" id="PTHR33361">
    <property type="entry name" value="GLR0591 PROTEIN"/>
    <property type="match status" value="1"/>
</dbReference>
<dbReference type="RefSeq" id="WP_344699074.1">
    <property type="nucleotide sequence ID" value="NZ_BAABBM010000001.1"/>
</dbReference>
<protein>
    <submittedName>
        <fullName evidence="2">DUF885 family protein</fullName>
    </submittedName>
</protein>
<organism evidence="2 3">
    <name type="scientific">Sphingomonas limnosediminicola</name>
    <dbReference type="NCBI Taxonomy" id="940133"/>
    <lineage>
        <taxon>Bacteria</taxon>
        <taxon>Pseudomonadati</taxon>
        <taxon>Pseudomonadota</taxon>
        <taxon>Alphaproteobacteria</taxon>
        <taxon>Sphingomonadales</taxon>
        <taxon>Sphingomonadaceae</taxon>
        <taxon>Sphingomonas</taxon>
    </lineage>
</organism>
<gene>
    <name evidence="2" type="ORF">GCM10022276_15140</name>
</gene>
<evidence type="ECO:0000256" key="1">
    <source>
        <dbReference type="SAM" id="SignalP"/>
    </source>
</evidence>
<dbReference type="EMBL" id="BAABBM010000001">
    <property type="protein sequence ID" value="GAA3897101.1"/>
    <property type="molecule type" value="Genomic_DNA"/>
</dbReference>
<comment type="caution">
    <text evidence="2">The sequence shown here is derived from an EMBL/GenBank/DDBJ whole genome shotgun (WGS) entry which is preliminary data.</text>
</comment>
<evidence type="ECO:0000313" key="3">
    <source>
        <dbReference type="Proteomes" id="UP001500827"/>
    </source>
</evidence>